<dbReference type="GO" id="GO:0016998">
    <property type="term" value="P:cell wall macromolecule catabolic process"/>
    <property type="evidence" value="ECO:0007669"/>
    <property type="project" value="InterPro"/>
</dbReference>
<sequence length="1014" mass="111457">MWHLNLPRSSTMSEKDGLFENPNQNEAQTVEEQKRDTLVEIKEDTASIRDILENFGGRQIALLAQAEKQAKSRHLSEKRTNEALIQALKTPKVVDKVRSKNQENLHKVKQKEERNDKSRFDTGHFKERKTHPGKEKLNPVVKARQTKSSKQQTQPILEQNKPSKKKERTENAEVFPNQWQRDKNGRVRDKDGRFVKEAELDEQGIKNPTKSDSEEETQELARENAMVEVLSGIKDAIDTPDNLDPLIDGVKEITGPLGSVFDTTKTVVGATGRGFGKLFGGQDKEQRQHNRFFRFFKKFTKQQEKADNQQNSWLKRIWKKPNGNGVLGRLFGLLRMFARFPFLLARLPFMFATAIGRGLLKMLGGAGKLGAGLLGGIGKLGKGIFGGLGRLGKGALKKIPILGSLLAIGDGIGGLFDDSRDEEGKSNRGKRVGGAVGTLIGGGIGSLLGPVGTIAGAMIGDWIGEKIGAWAADFDWSIIGKKITGAWDASIAWIKDTWDNLSWDSFSAKVSAAWDSTSSWIKTQWDSLDWGSFGEKLNQIWEGVSSWITSVWDELDFSGVWKTTKNIGAKIKDGAVGLGIQAVQGAKNIGSSVKNWAVDKADSAISTISEWLGLNHSTPTENSPQEVEQQLQQVNHSQEENVNAISNTNERVSLSNEYLSLIFTTLNDIFAFLKEKLGGATYINEQVGYPTSSITENGMPVSNSSSVVSFDNKGDAAKARDAYIEIARKNGASEQDIRFALANMARETGDFAHGASENMNYSSAERIMAVHGAKIKKWGGDVNTLVRNPEALANVVYADANGSKLGNTQEGDGWRFRGRGLVQLTGRANYMRYGQMIGEDLVNNPDLVNDPVIAAKVADAYLKDRSYGKDFTRFSAGIIGNVTTNAHGRDALLKGQSKLNSVDKFMNNPVEMTGLSKQYVEKNTDLLSQMKPVSSIDGMVIPKIKQPQDTSKESLKIVEQETAKKATIEQQKVEQPTVQASNSLDPAAQYLTQDVSDRRIAHIVTGGIAQKGRI</sequence>
<evidence type="ECO:0000256" key="1">
    <source>
        <dbReference type="SAM" id="MobiDB-lite"/>
    </source>
</evidence>
<feature type="region of interest" description="Disordered" evidence="1">
    <location>
        <begin position="95"/>
        <end position="190"/>
    </location>
</feature>
<organism evidence="3 4">
    <name type="scientific">Avibacterium paragallinarum</name>
    <name type="common">Haemophilus gallinarum</name>
    <dbReference type="NCBI Taxonomy" id="728"/>
    <lineage>
        <taxon>Bacteria</taxon>
        <taxon>Pseudomonadati</taxon>
        <taxon>Pseudomonadota</taxon>
        <taxon>Gammaproteobacteria</taxon>
        <taxon>Pasteurellales</taxon>
        <taxon>Pasteurellaceae</taxon>
        <taxon>Avibacterium</taxon>
    </lineage>
</organism>
<dbReference type="EMBL" id="QJPJ01000010">
    <property type="protein sequence ID" value="PXZ38834.1"/>
    <property type="molecule type" value="Genomic_DNA"/>
</dbReference>
<name>A0AAE5THS5_AVIPA</name>
<reference evidence="3 4" key="1">
    <citation type="submission" date="2018-06" db="EMBL/GenBank/DDBJ databases">
        <authorList>
            <person name="Teymurazov M."/>
            <person name="Kislichkina A."/>
            <person name="Abaymova A."/>
            <person name="Mukhina T."/>
            <person name="Mayskaya N."/>
            <person name="Svetoch E."/>
            <person name="Bogun A."/>
        </authorList>
    </citation>
    <scope>NUCLEOTIDE SEQUENCE [LARGE SCALE GENOMIC DNA]</scope>
    <source>
        <strain evidence="3 4">SCPM-O-B-8406</strain>
    </source>
</reference>
<evidence type="ECO:0000313" key="4">
    <source>
        <dbReference type="Proteomes" id="UP000247594"/>
    </source>
</evidence>
<dbReference type="GO" id="GO:0006032">
    <property type="term" value="P:chitin catabolic process"/>
    <property type="evidence" value="ECO:0007669"/>
    <property type="project" value="InterPro"/>
</dbReference>
<dbReference type="PANTHER" id="PTHR34408:SF1">
    <property type="entry name" value="GLYCOSYL HYDROLASE FAMILY 19 DOMAIN-CONTAINING PROTEIN HI_1415"/>
    <property type="match status" value="1"/>
</dbReference>
<protein>
    <recommendedName>
        <fullName evidence="2">Glycoside hydrolase family 19 catalytic domain-containing protein</fullName>
    </recommendedName>
</protein>
<dbReference type="InterPro" id="IPR000726">
    <property type="entry name" value="Glyco_hydro_19_cat"/>
</dbReference>
<evidence type="ECO:0000313" key="3">
    <source>
        <dbReference type="EMBL" id="PXZ38834.1"/>
    </source>
</evidence>
<dbReference type="Pfam" id="PF00182">
    <property type="entry name" value="Glyco_hydro_19"/>
    <property type="match status" value="1"/>
</dbReference>
<dbReference type="InterPro" id="IPR052354">
    <property type="entry name" value="Cell_Wall_Dynamics_Protein"/>
</dbReference>
<feature type="compositionally biased region" description="Polar residues" evidence="1">
    <location>
        <begin position="146"/>
        <end position="157"/>
    </location>
</feature>
<feature type="compositionally biased region" description="Polar residues" evidence="1">
    <location>
        <begin position="21"/>
        <end position="30"/>
    </location>
</feature>
<dbReference type="Gene3D" id="1.10.530.10">
    <property type="match status" value="1"/>
</dbReference>
<dbReference type="AlphaFoldDB" id="A0AAE5THS5"/>
<dbReference type="InterPro" id="IPR023346">
    <property type="entry name" value="Lysozyme-like_dom_sf"/>
</dbReference>
<dbReference type="PANTHER" id="PTHR34408">
    <property type="entry name" value="FAMILY PROTEIN, PUTATIVE-RELATED"/>
    <property type="match status" value="1"/>
</dbReference>
<dbReference type="Proteomes" id="UP000247594">
    <property type="component" value="Unassembled WGS sequence"/>
</dbReference>
<feature type="compositionally biased region" description="Basic and acidic residues" evidence="1">
    <location>
        <begin position="180"/>
        <end position="190"/>
    </location>
</feature>
<gene>
    <name evidence="3" type="ORF">DM482_07480</name>
</gene>
<feature type="region of interest" description="Disordered" evidence="1">
    <location>
        <begin position="1"/>
        <end position="35"/>
    </location>
</feature>
<comment type="caution">
    <text evidence="3">The sequence shown here is derived from an EMBL/GenBank/DDBJ whole genome shotgun (WGS) entry which is preliminary data.</text>
</comment>
<accession>A0AAE5THS5</accession>
<evidence type="ECO:0000259" key="2">
    <source>
        <dbReference type="Pfam" id="PF00182"/>
    </source>
</evidence>
<proteinExistence type="predicted"/>
<feature type="domain" description="Glycoside hydrolase family 19 catalytic" evidence="2">
    <location>
        <begin position="812"/>
        <end position="858"/>
    </location>
</feature>
<dbReference type="SUPFAM" id="SSF53955">
    <property type="entry name" value="Lysozyme-like"/>
    <property type="match status" value="1"/>
</dbReference>
<dbReference type="GO" id="GO:0004568">
    <property type="term" value="F:chitinase activity"/>
    <property type="evidence" value="ECO:0007669"/>
    <property type="project" value="InterPro"/>
</dbReference>
<feature type="compositionally biased region" description="Basic and acidic residues" evidence="1">
    <location>
        <begin position="95"/>
        <end position="137"/>
    </location>
</feature>